<dbReference type="InterPro" id="IPR011991">
    <property type="entry name" value="ArsR-like_HTH"/>
</dbReference>
<dbReference type="PANTHER" id="PTHR30154">
    <property type="entry name" value="LEUCINE-RESPONSIVE REGULATORY PROTEIN"/>
    <property type="match status" value="1"/>
</dbReference>
<dbReference type="GO" id="GO:0005829">
    <property type="term" value="C:cytosol"/>
    <property type="evidence" value="ECO:0007669"/>
    <property type="project" value="TreeGrafter"/>
</dbReference>
<dbReference type="SUPFAM" id="SSF46785">
    <property type="entry name" value="Winged helix' DNA-binding domain"/>
    <property type="match status" value="1"/>
</dbReference>
<dbReference type="Pfam" id="PF13412">
    <property type="entry name" value="HTH_24"/>
    <property type="match status" value="1"/>
</dbReference>
<dbReference type="OrthoDB" id="8590699at2"/>
<dbReference type="Pfam" id="PF01037">
    <property type="entry name" value="AsnC_trans_reg"/>
    <property type="match status" value="1"/>
</dbReference>
<dbReference type="InterPro" id="IPR036388">
    <property type="entry name" value="WH-like_DNA-bd_sf"/>
</dbReference>
<keyword evidence="1" id="KW-0805">Transcription regulation</keyword>
<dbReference type="CDD" id="cd00090">
    <property type="entry name" value="HTH_ARSR"/>
    <property type="match status" value="1"/>
</dbReference>
<name>A0A4P7D9M9_9BURK</name>
<dbReference type="InterPro" id="IPR019888">
    <property type="entry name" value="Tscrpt_reg_AsnC-like"/>
</dbReference>
<evidence type="ECO:0000256" key="1">
    <source>
        <dbReference type="ARBA" id="ARBA00023015"/>
    </source>
</evidence>
<dbReference type="PRINTS" id="PR00033">
    <property type="entry name" value="HTHASNC"/>
</dbReference>
<dbReference type="InterPro" id="IPR036390">
    <property type="entry name" value="WH_DNA-bd_sf"/>
</dbReference>
<evidence type="ECO:0000259" key="4">
    <source>
        <dbReference type="PROSITE" id="PS50956"/>
    </source>
</evidence>
<dbReference type="SMART" id="SM00344">
    <property type="entry name" value="HTH_ASNC"/>
    <property type="match status" value="1"/>
</dbReference>
<dbReference type="InterPro" id="IPR019885">
    <property type="entry name" value="Tscrpt_reg_HTH_AsnC-type_CS"/>
</dbReference>
<protein>
    <submittedName>
        <fullName evidence="5">Lrp/AsnC family transcriptional regulator</fullName>
    </submittedName>
</protein>
<dbReference type="KEGG" id="ppai:E1956_40505"/>
<reference evidence="5 6" key="1">
    <citation type="submission" date="2019-03" db="EMBL/GenBank/DDBJ databases">
        <title>Paraburkholderia sp. 7MH5, isolated from subtropical forest soil.</title>
        <authorList>
            <person name="Gao Z.-H."/>
            <person name="Qiu L.-H."/>
        </authorList>
    </citation>
    <scope>NUCLEOTIDE SEQUENCE [LARGE SCALE GENOMIC DNA]</scope>
    <source>
        <strain evidence="5 6">7MH5</strain>
    </source>
</reference>
<dbReference type="InterPro" id="IPR000485">
    <property type="entry name" value="AsnC-type_HTH_dom"/>
</dbReference>
<dbReference type="EMBL" id="CP038151">
    <property type="protein sequence ID" value="QBR03412.1"/>
    <property type="molecule type" value="Genomic_DNA"/>
</dbReference>
<dbReference type="GO" id="GO:0043565">
    <property type="term" value="F:sequence-specific DNA binding"/>
    <property type="evidence" value="ECO:0007669"/>
    <property type="project" value="InterPro"/>
</dbReference>
<keyword evidence="2" id="KW-0238">DNA-binding</keyword>
<feature type="domain" description="HTH asnC-type" evidence="4">
    <location>
        <begin position="11"/>
        <end position="72"/>
    </location>
</feature>
<evidence type="ECO:0000313" key="5">
    <source>
        <dbReference type="EMBL" id="QBR03412.1"/>
    </source>
</evidence>
<dbReference type="PANTHER" id="PTHR30154:SF34">
    <property type="entry name" value="TRANSCRIPTIONAL REGULATOR AZLB"/>
    <property type="match status" value="1"/>
</dbReference>
<dbReference type="SUPFAM" id="SSF54909">
    <property type="entry name" value="Dimeric alpha+beta barrel"/>
    <property type="match status" value="1"/>
</dbReference>
<dbReference type="GO" id="GO:0043200">
    <property type="term" value="P:response to amino acid"/>
    <property type="evidence" value="ECO:0007669"/>
    <property type="project" value="TreeGrafter"/>
</dbReference>
<dbReference type="InterPro" id="IPR019887">
    <property type="entry name" value="Tscrpt_reg_AsnC/Lrp_C"/>
</dbReference>
<dbReference type="RefSeq" id="WP_134758905.1">
    <property type="nucleotide sequence ID" value="NZ_CP038151.1"/>
</dbReference>
<proteinExistence type="predicted"/>
<dbReference type="Proteomes" id="UP000295727">
    <property type="component" value="Chromosome 4"/>
</dbReference>
<organism evidence="5 6">
    <name type="scientific">Paraburkholderia pallida</name>
    <dbReference type="NCBI Taxonomy" id="2547399"/>
    <lineage>
        <taxon>Bacteria</taxon>
        <taxon>Pseudomonadati</taxon>
        <taxon>Pseudomonadota</taxon>
        <taxon>Betaproteobacteria</taxon>
        <taxon>Burkholderiales</taxon>
        <taxon>Burkholderiaceae</taxon>
        <taxon>Paraburkholderia</taxon>
    </lineage>
</organism>
<evidence type="ECO:0000256" key="3">
    <source>
        <dbReference type="ARBA" id="ARBA00023163"/>
    </source>
</evidence>
<dbReference type="Gene3D" id="1.10.10.10">
    <property type="entry name" value="Winged helix-like DNA-binding domain superfamily/Winged helix DNA-binding domain"/>
    <property type="match status" value="1"/>
</dbReference>
<accession>A0A4P7D9M9</accession>
<dbReference type="Gene3D" id="3.30.70.920">
    <property type="match status" value="1"/>
</dbReference>
<dbReference type="InterPro" id="IPR011008">
    <property type="entry name" value="Dimeric_a/b-barrel"/>
</dbReference>
<evidence type="ECO:0000313" key="6">
    <source>
        <dbReference type="Proteomes" id="UP000295727"/>
    </source>
</evidence>
<dbReference type="GO" id="GO:0006355">
    <property type="term" value="P:regulation of DNA-templated transcription"/>
    <property type="evidence" value="ECO:0007669"/>
    <property type="project" value="UniProtKB-ARBA"/>
</dbReference>
<keyword evidence="3" id="KW-0804">Transcription</keyword>
<dbReference type="PROSITE" id="PS00519">
    <property type="entry name" value="HTH_ASNC_1"/>
    <property type="match status" value="1"/>
</dbReference>
<gene>
    <name evidence="5" type="ORF">E1956_40505</name>
</gene>
<evidence type="ECO:0000256" key="2">
    <source>
        <dbReference type="ARBA" id="ARBA00023125"/>
    </source>
</evidence>
<dbReference type="PROSITE" id="PS50956">
    <property type="entry name" value="HTH_ASNC_2"/>
    <property type="match status" value="1"/>
</dbReference>
<keyword evidence="6" id="KW-1185">Reference proteome</keyword>
<dbReference type="AlphaFoldDB" id="A0A4P7D9M9"/>
<sequence length="164" mass="18783">MNKGDTMATRLDAFDLKILNIVQENNLVTNREIAEAVNLSTPAVARRLQRLRTEGVIWQDVSVLRPEEMGNRLTIIVEVSVESEAMEHLEAAKQRFSRCPQVQQCYYVTGEADFVLIMSVKDMSEYEALTRKLFFEPGNVKRFRTTVSMQRVKVSMAIPLGREE</sequence>